<evidence type="ECO:0000256" key="5">
    <source>
        <dbReference type="SAM" id="MobiDB-lite"/>
    </source>
</evidence>
<reference evidence="7" key="1">
    <citation type="submission" date="2021-01" db="EMBL/GenBank/DDBJ databases">
        <authorList>
            <person name="Corre E."/>
            <person name="Pelletier E."/>
            <person name="Niang G."/>
            <person name="Scheremetjew M."/>
            <person name="Finn R."/>
            <person name="Kale V."/>
            <person name="Holt S."/>
            <person name="Cochrane G."/>
            <person name="Meng A."/>
            <person name="Brown T."/>
            <person name="Cohen L."/>
        </authorList>
    </citation>
    <scope>NUCLEOTIDE SEQUENCE</scope>
    <source>
        <strain evidence="7">CCMP127</strain>
    </source>
</reference>
<evidence type="ECO:0000313" key="7">
    <source>
        <dbReference type="EMBL" id="CAE0403694.1"/>
    </source>
</evidence>
<protein>
    <recommendedName>
        <fullName evidence="4">Oxidation resistance protein 1</fullName>
    </recommendedName>
</protein>
<evidence type="ECO:0000256" key="3">
    <source>
        <dbReference type="ARBA" id="ARBA00023128"/>
    </source>
</evidence>
<keyword evidence="3" id="KW-0496">Mitochondrion</keyword>
<organism evidence="7">
    <name type="scientific">Amphora coffeiformis</name>
    <dbReference type="NCBI Taxonomy" id="265554"/>
    <lineage>
        <taxon>Eukaryota</taxon>
        <taxon>Sar</taxon>
        <taxon>Stramenopiles</taxon>
        <taxon>Ochrophyta</taxon>
        <taxon>Bacillariophyta</taxon>
        <taxon>Bacillariophyceae</taxon>
        <taxon>Bacillariophycidae</taxon>
        <taxon>Thalassiophysales</taxon>
        <taxon>Catenulaceae</taxon>
        <taxon>Amphora</taxon>
    </lineage>
</organism>
<feature type="region of interest" description="Disordered" evidence="5">
    <location>
        <begin position="248"/>
        <end position="292"/>
    </location>
</feature>
<evidence type="ECO:0000256" key="1">
    <source>
        <dbReference type="ARBA" id="ARBA00004173"/>
    </source>
</evidence>
<comment type="subcellular location">
    <subcellularLocation>
        <location evidence="1">Mitochondrion</location>
    </subcellularLocation>
</comment>
<dbReference type="InterPro" id="IPR006571">
    <property type="entry name" value="TLDc_dom"/>
</dbReference>
<feature type="compositionally biased region" description="Acidic residues" evidence="5">
    <location>
        <begin position="267"/>
        <end position="277"/>
    </location>
</feature>
<feature type="compositionally biased region" description="Polar residues" evidence="5">
    <location>
        <begin position="83"/>
        <end position="109"/>
    </location>
</feature>
<feature type="region of interest" description="Disordered" evidence="5">
    <location>
        <begin position="83"/>
        <end position="122"/>
    </location>
</feature>
<feature type="compositionally biased region" description="Acidic residues" evidence="5">
    <location>
        <begin position="46"/>
        <end position="55"/>
    </location>
</feature>
<accession>A0A7S3P0I1</accession>
<feature type="domain" description="TLDc" evidence="6">
    <location>
        <begin position="330"/>
        <end position="503"/>
    </location>
</feature>
<name>A0A7S3P0I1_9STRA</name>
<dbReference type="PANTHER" id="PTHR23354">
    <property type="entry name" value="NUCLEOLAR PROTEIN 7/ESTROGEN RECEPTOR COACTIVATOR-RELATED"/>
    <property type="match status" value="1"/>
</dbReference>
<evidence type="ECO:0000259" key="6">
    <source>
        <dbReference type="PROSITE" id="PS51886"/>
    </source>
</evidence>
<comment type="similarity">
    <text evidence="2">Belongs to the OXR1 family.</text>
</comment>
<dbReference type="PROSITE" id="PS51886">
    <property type="entry name" value="TLDC"/>
    <property type="match status" value="1"/>
</dbReference>
<proteinExistence type="inferred from homology"/>
<dbReference type="SMART" id="SM00584">
    <property type="entry name" value="TLDc"/>
    <property type="match status" value="1"/>
</dbReference>
<evidence type="ECO:0000256" key="2">
    <source>
        <dbReference type="ARBA" id="ARBA00009540"/>
    </source>
</evidence>
<sequence length="507" mass="55956">MKDTDKSPECERMKSRNESFDNDSITDKNGKNHPLESPAQQPGLLNDDESDDDDAFVSNDENNGELEEDCLHFLDATQFLNNQYSRAPNNNDNNQHELPQQRSSGSATRDYQRSDTDEFQDAVASSGALVGENIFDSPSQYQRSVVSARGLAPPALPCFRDGTRAQSNYNSDDEVDPGVSVGLVAQGLAWVKSQRESRRRRYLQFQAEEQLRKIREAQNAERQNAAVNNNKGLFSNSIFQNLASTVTGGQGDAGDNHEGLRRRQDSVEADDCADTEDISGPQATVSQSGAGYSVELAVSDNEEEEEEDASWIPPVRLEEEESSEEGLAPCLLNAGQRQQVAQHVLPTGIAYAKWKRVYSLARDGDSFDSCLRLVKDYNQTLMIIRTSKNEIFGGFADAAWEQPHLVGAQFYGGPGSCLFKVPDPTLSKIKAYGWTGANRYIQLTDTHRKLMAFGGGGKEGSFGLCVESDFQRGSTGHCETFGNDPLCNEENFTIVDVEIFGFLLGQF</sequence>
<dbReference type="EMBL" id="HBIM01002160">
    <property type="protein sequence ID" value="CAE0403694.1"/>
    <property type="molecule type" value="Transcribed_RNA"/>
</dbReference>
<dbReference type="AlphaFoldDB" id="A0A7S3P0I1"/>
<feature type="compositionally biased region" description="Basic and acidic residues" evidence="5">
    <location>
        <begin position="254"/>
        <end position="266"/>
    </location>
</feature>
<dbReference type="PANTHER" id="PTHR23354:SF62">
    <property type="entry name" value="MUSTARD, ISOFORM V"/>
    <property type="match status" value="1"/>
</dbReference>
<feature type="compositionally biased region" description="Polar residues" evidence="5">
    <location>
        <begin position="281"/>
        <end position="290"/>
    </location>
</feature>
<gene>
    <name evidence="7" type="ORF">ACOF00016_LOCUS1885</name>
</gene>
<feature type="compositionally biased region" description="Basic and acidic residues" evidence="5">
    <location>
        <begin position="1"/>
        <end position="34"/>
    </location>
</feature>
<dbReference type="Pfam" id="PF07534">
    <property type="entry name" value="TLD"/>
    <property type="match status" value="1"/>
</dbReference>
<dbReference type="GO" id="GO:0005739">
    <property type="term" value="C:mitochondrion"/>
    <property type="evidence" value="ECO:0007669"/>
    <property type="project" value="UniProtKB-SubCell"/>
</dbReference>
<evidence type="ECO:0000256" key="4">
    <source>
        <dbReference type="ARBA" id="ARBA00040604"/>
    </source>
</evidence>
<feature type="region of interest" description="Disordered" evidence="5">
    <location>
        <begin position="1"/>
        <end position="64"/>
    </location>
</feature>